<proteinExistence type="predicted"/>
<evidence type="ECO:0000313" key="2">
    <source>
        <dbReference type="Proteomes" id="UP000192578"/>
    </source>
</evidence>
<protein>
    <recommendedName>
        <fullName evidence="3">Reverse transcriptase zinc-binding domain-containing protein</fullName>
    </recommendedName>
</protein>
<gene>
    <name evidence="1" type="ORF">BV898_09632</name>
</gene>
<accession>A0A1W0WM93</accession>
<dbReference type="EMBL" id="MTYJ01000076">
    <property type="protein sequence ID" value="OQV16324.1"/>
    <property type="molecule type" value="Genomic_DNA"/>
</dbReference>
<organism evidence="1 2">
    <name type="scientific">Hypsibius exemplaris</name>
    <name type="common">Freshwater tardigrade</name>
    <dbReference type="NCBI Taxonomy" id="2072580"/>
    <lineage>
        <taxon>Eukaryota</taxon>
        <taxon>Metazoa</taxon>
        <taxon>Ecdysozoa</taxon>
        <taxon>Tardigrada</taxon>
        <taxon>Eutardigrada</taxon>
        <taxon>Parachela</taxon>
        <taxon>Hypsibioidea</taxon>
        <taxon>Hypsibiidae</taxon>
        <taxon>Hypsibius</taxon>
    </lineage>
</organism>
<reference evidence="2" key="1">
    <citation type="submission" date="2017-01" db="EMBL/GenBank/DDBJ databases">
        <title>Comparative genomics of anhydrobiosis in the tardigrade Hypsibius dujardini.</title>
        <authorList>
            <person name="Yoshida Y."/>
            <person name="Koutsovoulos G."/>
            <person name="Laetsch D."/>
            <person name="Stevens L."/>
            <person name="Kumar S."/>
            <person name="Horikawa D."/>
            <person name="Ishino K."/>
            <person name="Komine S."/>
            <person name="Tomita M."/>
            <person name="Blaxter M."/>
            <person name="Arakawa K."/>
        </authorList>
    </citation>
    <scope>NUCLEOTIDE SEQUENCE [LARGE SCALE GENOMIC DNA]</scope>
    <source>
        <strain evidence="2">Z151</strain>
    </source>
</reference>
<dbReference type="OrthoDB" id="6161368at2759"/>
<keyword evidence="2" id="KW-1185">Reference proteome</keyword>
<name>A0A1W0WM93_HYPEX</name>
<dbReference type="Proteomes" id="UP000192578">
    <property type="component" value="Unassembled WGS sequence"/>
</dbReference>
<comment type="caution">
    <text evidence="1">The sequence shown here is derived from an EMBL/GenBank/DDBJ whole genome shotgun (WGS) entry which is preliminary data.</text>
</comment>
<evidence type="ECO:0008006" key="3">
    <source>
        <dbReference type="Google" id="ProtNLM"/>
    </source>
</evidence>
<dbReference type="AlphaFoldDB" id="A0A1W0WM93"/>
<evidence type="ECO:0000313" key="1">
    <source>
        <dbReference type="EMBL" id="OQV16324.1"/>
    </source>
</evidence>
<sequence>MQQKKLSGIYSKICLAFVNELCSGAAGNSHNGEKQFLFQICPRSIVRAQFLDLLPRHLLIPLTRSLSSGHHLAVETGRWENVLVRRKDRKCLHCDNLEDEDHWFFECPCYSHCREDLHSFLLAKDLQTANLTDYCKDSLRNRSFSQWSDIDREILFVVAKLFKSVLRDCFSVYKDELCLFDVENVPYF</sequence>